<feature type="compositionally biased region" description="Basic and acidic residues" evidence="1">
    <location>
        <begin position="63"/>
        <end position="72"/>
    </location>
</feature>
<feature type="compositionally biased region" description="Acidic residues" evidence="1">
    <location>
        <begin position="82"/>
        <end position="95"/>
    </location>
</feature>
<feature type="compositionally biased region" description="Polar residues" evidence="1">
    <location>
        <begin position="25"/>
        <end position="49"/>
    </location>
</feature>
<feature type="non-terminal residue" evidence="2">
    <location>
        <position position="1"/>
    </location>
</feature>
<name>A0ABN7XAU3_GIGMA</name>
<evidence type="ECO:0000313" key="2">
    <source>
        <dbReference type="EMBL" id="CAG8852353.1"/>
    </source>
</evidence>
<keyword evidence="3" id="KW-1185">Reference proteome</keyword>
<accession>A0ABN7XAU3</accession>
<organism evidence="2 3">
    <name type="scientific">Gigaspora margarita</name>
    <dbReference type="NCBI Taxonomy" id="4874"/>
    <lineage>
        <taxon>Eukaryota</taxon>
        <taxon>Fungi</taxon>
        <taxon>Fungi incertae sedis</taxon>
        <taxon>Mucoromycota</taxon>
        <taxon>Glomeromycotina</taxon>
        <taxon>Glomeromycetes</taxon>
        <taxon>Diversisporales</taxon>
        <taxon>Gigasporaceae</taxon>
        <taxon>Gigaspora</taxon>
    </lineage>
</organism>
<sequence>QENVALETTTTSTEKNIQQLPIRSPTTLIQPQDPTLTETNMMSQPNPEVNKQPDIEGLEEEIQELRQDKQNSQDKQAGLETDNLEDIEVTEENDITEISNEEMQI</sequence>
<feature type="non-terminal residue" evidence="2">
    <location>
        <position position="105"/>
    </location>
</feature>
<evidence type="ECO:0000256" key="1">
    <source>
        <dbReference type="SAM" id="MobiDB-lite"/>
    </source>
</evidence>
<comment type="caution">
    <text evidence="2">The sequence shown here is derived from an EMBL/GenBank/DDBJ whole genome shotgun (WGS) entry which is preliminary data.</text>
</comment>
<proteinExistence type="predicted"/>
<reference evidence="2 3" key="1">
    <citation type="submission" date="2021-06" db="EMBL/GenBank/DDBJ databases">
        <authorList>
            <person name="Kallberg Y."/>
            <person name="Tangrot J."/>
            <person name="Rosling A."/>
        </authorList>
    </citation>
    <scope>NUCLEOTIDE SEQUENCE [LARGE SCALE GENOMIC DNA]</scope>
    <source>
        <strain evidence="2 3">120-4 pot B 10/14</strain>
    </source>
</reference>
<dbReference type="EMBL" id="CAJVQB010111125">
    <property type="protein sequence ID" value="CAG8852353.1"/>
    <property type="molecule type" value="Genomic_DNA"/>
</dbReference>
<gene>
    <name evidence="2" type="ORF">GMARGA_LOCUS41182</name>
</gene>
<feature type="compositionally biased region" description="Polar residues" evidence="1">
    <location>
        <begin position="96"/>
        <end position="105"/>
    </location>
</feature>
<protein>
    <submittedName>
        <fullName evidence="2">3150_t:CDS:1</fullName>
    </submittedName>
</protein>
<evidence type="ECO:0000313" key="3">
    <source>
        <dbReference type="Proteomes" id="UP000789901"/>
    </source>
</evidence>
<dbReference type="Proteomes" id="UP000789901">
    <property type="component" value="Unassembled WGS sequence"/>
</dbReference>
<feature type="region of interest" description="Disordered" evidence="1">
    <location>
        <begin position="25"/>
        <end position="105"/>
    </location>
</feature>